<gene>
    <name evidence="2" type="ORF">LG651_00525</name>
</gene>
<name>A0A9X1I5S7_9FLAO</name>
<accession>A0A9X1I5S7</accession>
<dbReference type="PANTHER" id="PTHR28208">
    <property type="entry name" value="PHOSPHATIDATE PHOSPHATASE APP1"/>
    <property type="match status" value="1"/>
</dbReference>
<protein>
    <submittedName>
        <fullName evidence="2">DUF2183 domain-containing protein</fullName>
    </submittedName>
</protein>
<comment type="caution">
    <text evidence="2">The sequence shown here is derived from an EMBL/GenBank/DDBJ whole genome shotgun (WGS) entry which is preliminary data.</text>
</comment>
<dbReference type="RefSeq" id="WP_226694214.1">
    <property type="nucleotide sequence ID" value="NZ_JAJAPX010000001.1"/>
</dbReference>
<dbReference type="Pfam" id="PF09949">
    <property type="entry name" value="APP1_cat"/>
    <property type="match status" value="1"/>
</dbReference>
<organism evidence="2 3">
    <name type="scientific">Neotamlana sargassicola</name>
    <dbReference type="NCBI Taxonomy" id="2883125"/>
    <lineage>
        <taxon>Bacteria</taxon>
        <taxon>Pseudomonadati</taxon>
        <taxon>Bacteroidota</taxon>
        <taxon>Flavobacteriia</taxon>
        <taxon>Flavobacteriales</taxon>
        <taxon>Flavobacteriaceae</taxon>
        <taxon>Neotamlana</taxon>
    </lineage>
</organism>
<reference evidence="2" key="1">
    <citation type="submission" date="2021-10" db="EMBL/GenBank/DDBJ databases">
        <title>Tamlana sargassums sp. nov., and Tamlana laminarinivorans sp. nov., two new bacteria isolated from the brown alga.</title>
        <authorList>
            <person name="Li J."/>
        </authorList>
    </citation>
    <scope>NUCLEOTIDE SEQUENCE</scope>
    <source>
        <strain evidence="2">62-3</strain>
    </source>
</reference>
<dbReference type="EMBL" id="JAJAPX010000001">
    <property type="protein sequence ID" value="MCB4806716.1"/>
    <property type="molecule type" value="Genomic_DNA"/>
</dbReference>
<dbReference type="Proteomes" id="UP001139286">
    <property type="component" value="Unassembled WGS sequence"/>
</dbReference>
<evidence type="ECO:0000313" key="3">
    <source>
        <dbReference type="Proteomes" id="UP001139286"/>
    </source>
</evidence>
<proteinExistence type="predicted"/>
<dbReference type="InterPro" id="IPR052935">
    <property type="entry name" value="Mg2+_PAP"/>
</dbReference>
<dbReference type="PANTHER" id="PTHR28208:SF3">
    <property type="entry name" value="PHOSPHATIDATE PHOSPHATASE APP1"/>
    <property type="match status" value="1"/>
</dbReference>
<evidence type="ECO:0000259" key="1">
    <source>
        <dbReference type="Pfam" id="PF09949"/>
    </source>
</evidence>
<feature type="domain" description="Phosphatidate phosphatase APP1 catalytic" evidence="1">
    <location>
        <begin position="134"/>
        <end position="288"/>
    </location>
</feature>
<sequence length="332" mass="38748">MLKKDPLQIIAFQTYGTSKRLYLRGRALEDESINLEQRGAFKLLFNAWKRFETDEIRYAKIRVKIGNDRFYYTKTNHRGYFLFDEKVENLKPYANSEGWVQLEFAYDTVNKDRVIQLNNKFPGEMLIPSSSASFGVISDIDDTILHTGLVSILKWRVIFNTFLTSAGKRMPLDGAPGFYHLLHRGKSGKEANPIFYVSHSPWNLYRYLNYFLYKNNFPKGPIVLRNFPKPFSKKKKGYMPQKQKEIINLLETYPNLKFVLIGDSGEHDPYIYKQLANDYPSRILAIYLMNVDHKRKMNKVKLLYDNYKEIPVLLVGSTSEAISHARNNGLIK</sequence>
<dbReference type="AlphaFoldDB" id="A0A9X1I5S7"/>
<dbReference type="GO" id="GO:0008195">
    <property type="term" value="F:phosphatidate phosphatase activity"/>
    <property type="evidence" value="ECO:0007669"/>
    <property type="project" value="InterPro"/>
</dbReference>
<dbReference type="InterPro" id="IPR019236">
    <property type="entry name" value="APP1_cat"/>
</dbReference>
<keyword evidence="3" id="KW-1185">Reference proteome</keyword>
<evidence type="ECO:0000313" key="2">
    <source>
        <dbReference type="EMBL" id="MCB4806716.1"/>
    </source>
</evidence>